<dbReference type="Pfam" id="PF00582">
    <property type="entry name" value="Usp"/>
    <property type="match status" value="1"/>
</dbReference>
<reference evidence="16" key="1">
    <citation type="submission" date="2021-01" db="EMBL/GenBank/DDBJ databases">
        <title>Whole genome shotgun sequence of Planotetraspora thailandica NBRC 104271.</title>
        <authorList>
            <person name="Komaki H."/>
            <person name="Tamura T."/>
        </authorList>
    </citation>
    <scope>NUCLEOTIDE SEQUENCE</scope>
    <source>
        <strain evidence="16">NBRC 104271</strain>
    </source>
</reference>
<keyword evidence="5" id="KW-0597">Phosphoprotein</keyword>
<dbReference type="InterPro" id="IPR006016">
    <property type="entry name" value="UspA"/>
</dbReference>
<keyword evidence="7 14" id="KW-0812">Transmembrane</keyword>
<name>A0A8J3XTJ2_9ACTN</name>
<accession>A0A8J3XTJ2</accession>
<keyword evidence="9 16" id="KW-0418">Kinase</keyword>
<dbReference type="Gene3D" id="3.40.50.300">
    <property type="entry name" value="P-loop containing nucleotide triphosphate hydrolases"/>
    <property type="match status" value="1"/>
</dbReference>
<dbReference type="PROSITE" id="PS50109">
    <property type="entry name" value="HIS_KIN"/>
    <property type="match status" value="1"/>
</dbReference>
<dbReference type="CDD" id="cd00082">
    <property type="entry name" value="HisKA"/>
    <property type="match status" value="1"/>
</dbReference>
<dbReference type="Proteomes" id="UP000605992">
    <property type="component" value="Unassembled WGS sequence"/>
</dbReference>
<dbReference type="Pfam" id="PF02518">
    <property type="entry name" value="HATPase_c"/>
    <property type="match status" value="1"/>
</dbReference>
<evidence type="ECO:0000256" key="5">
    <source>
        <dbReference type="ARBA" id="ARBA00022553"/>
    </source>
</evidence>
<evidence type="ECO:0000256" key="11">
    <source>
        <dbReference type="ARBA" id="ARBA00022989"/>
    </source>
</evidence>
<dbReference type="Pfam" id="PF00512">
    <property type="entry name" value="HisKA"/>
    <property type="match status" value="1"/>
</dbReference>
<organism evidence="16 17">
    <name type="scientific">Planotetraspora thailandica</name>
    <dbReference type="NCBI Taxonomy" id="487172"/>
    <lineage>
        <taxon>Bacteria</taxon>
        <taxon>Bacillati</taxon>
        <taxon>Actinomycetota</taxon>
        <taxon>Actinomycetes</taxon>
        <taxon>Streptosporangiales</taxon>
        <taxon>Streptosporangiaceae</taxon>
        <taxon>Planotetraspora</taxon>
    </lineage>
</organism>
<dbReference type="SMART" id="SM00388">
    <property type="entry name" value="HisKA"/>
    <property type="match status" value="1"/>
</dbReference>
<feature type="transmembrane region" description="Helical" evidence="14">
    <location>
        <begin position="458"/>
        <end position="479"/>
    </location>
</feature>
<evidence type="ECO:0000256" key="8">
    <source>
        <dbReference type="ARBA" id="ARBA00022741"/>
    </source>
</evidence>
<comment type="caution">
    <text evidence="16">The sequence shown here is derived from an EMBL/GenBank/DDBJ whole genome shotgun (WGS) entry which is preliminary data.</text>
</comment>
<dbReference type="GO" id="GO:0005886">
    <property type="term" value="C:plasma membrane"/>
    <property type="evidence" value="ECO:0007669"/>
    <property type="project" value="UniProtKB-SubCell"/>
</dbReference>
<dbReference type="SUPFAM" id="SSF47384">
    <property type="entry name" value="Homodimeric domain of signal transducing histidine kinase"/>
    <property type="match status" value="1"/>
</dbReference>
<evidence type="ECO:0000256" key="10">
    <source>
        <dbReference type="ARBA" id="ARBA00022840"/>
    </source>
</evidence>
<dbReference type="PRINTS" id="PR00344">
    <property type="entry name" value="BCTRLSENSOR"/>
</dbReference>
<dbReference type="Gene3D" id="3.40.50.620">
    <property type="entry name" value="HUPs"/>
    <property type="match status" value="1"/>
</dbReference>
<dbReference type="SMART" id="SM00387">
    <property type="entry name" value="HATPase_c"/>
    <property type="match status" value="1"/>
</dbReference>
<keyword evidence="17" id="KW-1185">Reference proteome</keyword>
<dbReference type="InterPro" id="IPR025201">
    <property type="entry name" value="KdpD_TM"/>
</dbReference>
<dbReference type="FunFam" id="3.40.50.300:FF:000483">
    <property type="entry name" value="Sensor histidine kinase KdpD"/>
    <property type="match status" value="1"/>
</dbReference>
<dbReference type="InterPro" id="IPR004358">
    <property type="entry name" value="Sig_transdc_His_kin-like_C"/>
</dbReference>
<evidence type="ECO:0000259" key="15">
    <source>
        <dbReference type="PROSITE" id="PS50109"/>
    </source>
</evidence>
<dbReference type="SUPFAM" id="SSF55874">
    <property type="entry name" value="ATPase domain of HSP90 chaperone/DNA topoisomerase II/histidine kinase"/>
    <property type="match status" value="1"/>
</dbReference>
<comment type="catalytic activity">
    <reaction evidence="1">
        <text>ATP + protein L-histidine = ADP + protein N-phospho-L-histidine.</text>
        <dbReference type="EC" id="2.7.13.3"/>
    </reaction>
</comment>
<dbReference type="PANTHER" id="PTHR45569:SF1">
    <property type="entry name" value="SENSOR PROTEIN KDPD"/>
    <property type="match status" value="1"/>
</dbReference>
<gene>
    <name evidence="16" type="ORF">Pth03_28010</name>
</gene>
<proteinExistence type="predicted"/>
<dbReference type="AlphaFoldDB" id="A0A8J3XTJ2"/>
<evidence type="ECO:0000256" key="6">
    <source>
        <dbReference type="ARBA" id="ARBA00022679"/>
    </source>
</evidence>
<evidence type="ECO:0000256" key="9">
    <source>
        <dbReference type="ARBA" id="ARBA00022777"/>
    </source>
</evidence>
<dbReference type="CDD" id="cd00075">
    <property type="entry name" value="HATPase"/>
    <property type="match status" value="1"/>
</dbReference>
<feature type="domain" description="Histidine kinase" evidence="15">
    <location>
        <begin position="630"/>
        <end position="843"/>
    </location>
</feature>
<dbReference type="GO" id="GO:0005524">
    <property type="term" value="F:ATP binding"/>
    <property type="evidence" value="ECO:0007669"/>
    <property type="project" value="UniProtKB-KW"/>
</dbReference>
<dbReference type="RefSeq" id="WP_203944637.1">
    <property type="nucleotide sequence ID" value="NZ_BOOR01000017.1"/>
</dbReference>
<dbReference type="EC" id="2.7.13.3" evidence="4"/>
<dbReference type="InterPro" id="IPR036890">
    <property type="entry name" value="HATPase_C_sf"/>
</dbReference>
<dbReference type="InterPro" id="IPR014729">
    <property type="entry name" value="Rossmann-like_a/b/a_fold"/>
</dbReference>
<dbReference type="InterPro" id="IPR038318">
    <property type="entry name" value="KdpD_sf"/>
</dbReference>
<dbReference type="GO" id="GO:0000155">
    <property type="term" value="F:phosphorelay sensor kinase activity"/>
    <property type="evidence" value="ECO:0007669"/>
    <property type="project" value="InterPro"/>
</dbReference>
<dbReference type="InterPro" id="IPR005467">
    <property type="entry name" value="His_kinase_dom"/>
</dbReference>
<dbReference type="Pfam" id="PF02702">
    <property type="entry name" value="KdpD"/>
    <property type="match status" value="1"/>
</dbReference>
<feature type="transmembrane region" description="Helical" evidence="14">
    <location>
        <begin position="409"/>
        <end position="438"/>
    </location>
</feature>
<evidence type="ECO:0000256" key="7">
    <source>
        <dbReference type="ARBA" id="ARBA00022692"/>
    </source>
</evidence>
<evidence type="ECO:0000256" key="14">
    <source>
        <dbReference type="SAM" id="Phobius"/>
    </source>
</evidence>
<evidence type="ECO:0000256" key="4">
    <source>
        <dbReference type="ARBA" id="ARBA00012438"/>
    </source>
</evidence>
<dbReference type="PANTHER" id="PTHR45569">
    <property type="entry name" value="SENSOR PROTEIN KDPD"/>
    <property type="match status" value="1"/>
</dbReference>
<dbReference type="InterPro" id="IPR052023">
    <property type="entry name" value="Histidine_kinase_KdpD"/>
</dbReference>
<dbReference type="GO" id="GO:0005737">
    <property type="term" value="C:cytoplasm"/>
    <property type="evidence" value="ECO:0007669"/>
    <property type="project" value="UniProtKB-ARBA"/>
</dbReference>
<dbReference type="Pfam" id="PF13493">
    <property type="entry name" value="DUF4118"/>
    <property type="match status" value="1"/>
</dbReference>
<dbReference type="Gene3D" id="3.30.565.10">
    <property type="entry name" value="Histidine kinase-like ATPase, C-terminal domain"/>
    <property type="match status" value="1"/>
</dbReference>
<keyword evidence="11 14" id="KW-1133">Transmembrane helix</keyword>
<evidence type="ECO:0000313" key="16">
    <source>
        <dbReference type="EMBL" id="GII54412.1"/>
    </source>
</evidence>
<dbReference type="SUPFAM" id="SSF52402">
    <property type="entry name" value="Adenine nucleotide alpha hydrolases-like"/>
    <property type="match status" value="1"/>
</dbReference>
<evidence type="ECO:0000256" key="1">
    <source>
        <dbReference type="ARBA" id="ARBA00000085"/>
    </source>
</evidence>
<evidence type="ECO:0000256" key="3">
    <source>
        <dbReference type="ARBA" id="ARBA00004236"/>
    </source>
</evidence>
<keyword evidence="13 14" id="KW-0472">Membrane</keyword>
<keyword evidence="12" id="KW-0902">Two-component regulatory system</keyword>
<evidence type="ECO:0000256" key="13">
    <source>
        <dbReference type="ARBA" id="ARBA00023136"/>
    </source>
</evidence>
<feature type="transmembrane region" description="Helical" evidence="14">
    <location>
        <begin position="379"/>
        <end position="397"/>
    </location>
</feature>
<dbReference type="InterPro" id="IPR003661">
    <property type="entry name" value="HisK_dim/P_dom"/>
</dbReference>
<dbReference type="EMBL" id="BOOR01000017">
    <property type="protein sequence ID" value="GII54412.1"/>
    <property type="molecule type" value="Genomic_DNA"/>
</dbReference>
<dbReference type="Gene3D" id="1.20.120.620">
    <property type="entry name" value="Backbone structure of the membrane domain of e. Coli histidine kinase receptor kdpd"/>
    <property type="match status" value="1"/>
</dbReference>
<keyword evidence="6" id="KW-0808">Transferase</keyword>
<keyword evidence="10" id="KW-0067">ATP-binding</keyword>
<protein>
    <recommendedName>
        <fullName evidence="4">histidine kinase</fullName>
        <ecNumber evidence="4">2.7.13.3</ecNumber>
    </recommendedName>
</protein>
<dbReference type="InterPro" id="IPR036097">
    <property type="entry name" value="HisK_dim/P_sf"/>
</dbReference>
<keyword evidence="8" id="KW-0547">Nucleotide-binding</keyword>
<dbReference type="InterPro" id="IPR003594">
    <property type="entry name" value="HATPase_dom"/>
</dbReference>
<dbReference type="Gene3D" id="1.10.287.130">
    <property type="match status" value="1"/>
</dbReference>
<evidence type="ECO:0000256" key="2">
    <source>
        <dbReference type="ARBA" id="ARBA00004141"/>
    </source>
</evidence>
<sequence>MPRGRLRVYLGAAPGVGKTYAMLSGGRRAMARGRDVVVGLVETHDRPRTAEVLDGLEIVARKTMVYRDTTFTELDVDAVIDRAPAIVLIDELAHTNVPGSRNAKRWEDIEEILAAGIDVVSTVNIQHLESVNDVVEQITGVQQRETVPDEVVRRADEVELVDMSPEALRRRMAHGNVYAPEKVDAALSNYFRVGNLTALRELALLWVADKVDDQLDRYRAEHGIATTWEARERVVVALTGGLEGDTLVRRAARIAARTKGADLLAVHVTRADGLTGGDAANLARQRTLVESLGGTYHQVVGEDVPRALLDFARGVNATQLVLGASRRGRLAQIFSRGVGVETTAQSGSIDVHMVTHDEVRKGRRRRADSPAALTRTRRLIGWAVAVAGVPGLTAVLVPFRDSLSLPSEILFFLLMVVGVALIGGMWPAMVAAVGGSLLLNYFFTPPIDTLTISDPENFFALVVFVLVAAAVSAIVDVAARRTREAARAGAEAEILSTLAGHVLRGEAAVSSLLARMRETFGLASVALLERRPEAGNKPDDRSDPDAWRTVATSGGTPCAYPGLADTDVAVDDNLVLAARGRLLDAYDRRMLEAFAAETAVALRQERLREEVEQVAPLAAADRMRTALLAAVSHDLRTPLASAKAAVESLRTTDVEWSPEDREELLATADESLARLARLVANLLDMSRLQAGVLGLALQPVALDEIVPMVIDDLGVPSGAIETDIRTDLPEVIADPALLERVLANLTSNAVRYTPPGQKLLVTASRHGDHVEIRVIDRGPGIPREAYDRVFMPFQRLGDRDNQTGVGLGLALSRGLSEAMGGTLVPDETPGGGLTMVLSLPVVSAVRSDQVSL</sequence>
<dbReference type="InterPro" id="IPR027417">
    <property type="entry name" value="P-loop_NTPase"/>
</dbReference>
<comment type="subcellular location">
    <subcellularLocation>
        <location evidence="3">Cell membrane</location>
    </subcellularLocation>
    <subcellularLocation>
        <location evidence="2">Membrane</location>
        <topology evidence="2">Multi-pass membrane protein</topology>
    </subcellularLocation>
</comment>
<evidence type="ECO:0000256" key="12">
    <source>
        <dbReference type="ARBA" id="ARBA00023012"/>
    </source>
</evidence>
<dbReference type="InterPro" id="IPR003852">
    <property type="entry name" value="Sig_transdc_His_kinase_KdpD_N"/>
</dbReference>
<evidence type="ECO:0000313" key="17">
    <source>
        <dbReference type="Proteomes" id="UP000605992"/>
    </source>
</evidence>